<protein>
    <submittedName>
        <fullName evidence="1">Lipoate--protein ligase family protein</fullName>
    </submittedName>
</protein>
<evidence type="ECO:0000313" key="1">
    <source>
        <dbReference type="EMBL" id="HEF64712.1"/>
    </source>
</evidence>
<organism evidence="1">
    <name type="scientific">Thermomicrobium roseum</name>
    <dbReference type="NCBI Taxonomy" id="500"/>
    <lineage>
        <taxon>Bacteria</taxon>
        <taxon>Pseudomonadati</taxon>
        <taxon>Thermomicrobiota</taxon>
        <taxon>Thermomicrobia</taxon>
        <taxon>Thermomicrobiales</taxon>
        <taxon>Thermomicrobiaceae</taxon>
        <taxon>Thermomicrobium</taxon>
    </lineage>
</organism>
<proteinExistence type="predicted"/>
<dbReference type="Gene3D" id="3.30.390.50">
    <property type="entry name" value="CO dehydrogenase flavoprotein, C-terminal domain"/>
    <property type="match status" value="1"/>
</dbReference>
<dbReference type="CDD" id="cd16443">
    <property type="entry name" value="LplA"/>
    <property type="match status" value="1"/>
</dbReference>
<dbReference type="PROSITE" id="PS51733">
    <property type="entry name" value="BPL_LPL_CATALYTIC"/>
    <property type="match status" value="1"/>
</dbReference>
<keyword evidence="1" id="KW-0436">Ligase</keyword>
<dbReference type="Gene3D" id="3.30.930.10">
    <property type="entry name" value="Bira Bifunctional Protein, Domain 2"/>
    <property type="match status" value="1"/>
</dbReference>
<gene>
    <name evidence="1" type="ORF">ENP47_03780</name>
</gene>
<comment type="caution">
    <text evidence="1">The sequence shown here is derived from an EMBL/GenBank/DDBJ whole genome shotgun (WGS) entry which is preliminary data.</text>
</comment>
<reference evidence="1" key="1">
    <citation type="journal article" date="2020" name="mSystems">
        <title>Genome- and Community-Level Interaction Insights into Carbon Utilization and Element Cycling Functions of Hydrothermarchaeota in Hydrothermal Sediment.</title>
        <authorList>
            <person name="Zhou Z."/>
            <person name="Liu Y."/>
            <person name="Xu W."/>
            <person name="Pan J."/>
            <person name="Luo Z.H."/>
            <person name="Li M."/>
        </authorList>
    </citation>
    <scope>NUCLEOTIDE SEQUENCE [LARGE SCALE GENOMIC DNA]</scope>
    <source>
        <strain evidence="1">SpSt-222</strain>
    </source>
</reference>
<dbReference type="Pfam" id="PF21948">
    <property type="entry name" value="LplA-B_cat"/>
    <property type="match status" value="1"/>
</dbReference>
<dbReference type="GO" id="GO:0016874">
    <property type="term" value="F:ligase activity"/>
    <property type="evidence" value="ECO:0007669"/>
    <property type="project" value="UniProtKB-KW"/>
</dbReference>
<accession>A0A7C1G1G5</accession>
<dbReference type="PANTHER" id="PTHR43679:SF2">
    <property type="entry name" value="OCTANOYL-[GCVH]:PROTEIN N-OCTANOYLTRANSFERASE"/>
    <property type="match status" value="1"/>
</dbReference>
<dbReference type="InterPro" id="IPR004143">
    <property type="entry name" value="BPL_LPL_catalytic"/>
</dbReference>
<dbReference type="InterPro" id="IPR045864">
    <property type="entry name" value="aa-tRNA-synth_II/BPL/LPL"/>
</dbReference>
<dbReference type="PANTHER" id="PTHR43679">
    <property type="entry name" value="OCTANOYLTRANSFERASE LIPM-RELATED"/>
    <property type="match status" value="1"/>
</dbReference>
<dbReference type="SUPFAM" id="SSF55681">
    <property type="entry name" value="Class II aaRS and biotin synthetases"/>
    <property type="match status" value="1"/>
</dbReference>
<dbReference type="AlphaFoldDB" id="A0A7C1G1G5"/>
<sequence>MRIRVVDLGLVSPVRSQTVYHAVGYAFRSDTPPTILLVSTTDPYVSIGYHQDAEREVDLEYCRNAGLPVIRREVGGGAVYLDHNQVFTQWIFPRELVPSRVEDRFAWYVRPLVETYRQWGIEATWRPINDIHVRGRKIGGTGAASIGDAEILVGSLMLDFDTKQMARVLKVASEKMRDKVFQSLEEYMTTMRRELGTMPDRDQVVHTYLEQCSAALGAELEFGELTPEEEAVAAELDARFASEEWLYQKGGLRESGIKIHADVRLHEAALKVPGGLIRVIVRTHGGRIDDVSLSGDFTLLPALGLAAIEQAVRGLSTRREELAARIREVYRALGLQSPGVTAEDFASAIAQAVELAT</sequence>
<dbReference type="EMBL" id="DSJL01000007">
    <property type="protein sequence ID" value="HEF64712.1"/>
    <property type="molecule type" value="Genomic_DNA"/>
</dbReference>
<dbReference type="InterPro" id="IPR050664">
    <property type="entry name" value="Octanoyltrans_LipM/LipL"/>
</dbReference>
<name>A0A7C1G1G5_THERO</name>